<dbReference type="eggNOG" id="COG2814">
    <property type="taxonomic scope" value="Bacteria"/>
</dbReference>
<feature type="transmembrane region" description="Helical" evidence="7">
    <location>
        <begin position="7"/>
        <end position="29"/>
    </location>
</feature>
<feature type="transmembrane region" description="Helical" evidence="7">
    <location>
        <begin position="360"/>
        <end position="381"/>
    </location>
</feature>
<feature type="transmembrane region" description="Helical" evidence="7">
    <location>
        <begin position="99"/>
        <end position="116"/>
    </location>
</feature>
<dbReference type="GO" id="GO:0022857">
    <property type="term" value="F:transmembrane transporter activity"/>
    <property type="evidence" value="ECO:0007669"/>
    <property type="project" value="InterPro"/>
</dbReference>
<feature type="transmembrane region" description="Helical" evidence="7">
    <location>
        <begin position="207"/>
        <end position="229"/>
    </location>
</feature>
<sequence>MKKRKIFIFTLHVLMTTQTYFFLPLIPIYAKEFGITQFLIGQIIFFYNLPSGFTKIYIGFLIDKIGSKNVLIFSNLIFIIGLIFYFFPRNFFILCTAQFLTGTSRAAFMASTAFYFSEMDADERGKNLGIRTAGIGMGFFIGPILGGFVSDLWGYYSLFIILLMSFFLNALLLKNLPNIEVKKKKTKPAEDNNFIDETKLLLKNPEYLIVILSGFTISSIMILTDNYLPLYLNEISLSLKAVGFILSVKGLSQIIFGSIMGSLSDKYGRMIFVYGGITIPALSIMLLPFLTNFYFLVLNVFLISLGFTVLNPILNALAAETVSPERRGFSIGIWQSSVSFATTTFALLFGYMYSAFKLNYIFVVSSLFLLLCLIGVIFLRYKFVLSGKTKLKEVNSYDQ</sequence>
<dbReference type="SUPFAM" id="SSF103473">
    <property type="entry name" value="MFS general substrate transporter"/>
    <property type="match status" value="1"/>
</dbReference>
<keyword evidence="6 7" id="KW-0472">Membrane</keyword>
<feature type="transmembrane region" description="Helical" evidence="7">
    <location>
        <begin position="128"/>
        <end position="149"/>
    </location>
</feature>
<evidence type="ECO:0000313" key="10">
    <source>
        <dbReference type="Proteomes" id="UP000012063"/>
    </source>
</evidence>
<feature type="transmembrane region" description="Helical" evidence="7">
    <location>
        <begin position="296"/>
        <end position="319"/>
    </location>
</feature>
<gene>
    <name evidence="9" type="ORF">HSACCH_00992</name>
</gene>
<keyword evidence="10" id="KW-1185">Reference proteome</keyword>
<feature type="transmembrane region" description="Helical" evidence="7">
    <location>
        <begin position="241"/>
        <end position="259"/>
    </location>
</feature>
<evidence type="ECO:0000256" key="7">
    <source>
        <dbReference type="SAM" id="Phobius"/>
    </source>
</evidence>
<comment type="caution">
    <text evidence="9">The sequence shown here is derived from an EMBL/GenBank/DDBJ whole genome shotgun (WGS) entry which is preliminary data.</text>
</comment>
<dbReference type="InterPro" id="IPR011701">
    <property type="entry name" value="MFS"/>
</dbReference>
<protein>
    <submittedName>
        <fullName evidence="9">Major facilitator superfamily MFS_1</fullName>
    </submittedName>
</protein>
<feature type="transmembrane region" description="Helical" evidence="7">
    <location>
        <begin position="155"/>
        <end position="173"/>
    </location>
</feature>
<evidence type="ECO:0000256" key="2">
    <source>
        <dbReference type="ARBA" id="ARBA00022448"/>
    </source>
</evidence>
<keyword evidence="4 7" id="KW-0812">Transmembrane</keyword>
<dbReference type="Pfam" id="PF07690">
    <property type="entry name" value="MFS_1"/>
    <property type="match status" value="1"/>
</dbReference>
<dbReference type="EMBL" id="CAUI01000010">
    <property type="protein sequence ID" value="CCU78926.1"/>
    <property type="molecule type" value="Genomic_DNA"/>
</dbReference>
<dbReference type="OrthoDB" id="65739at2"/>
<accession>M5DZ57</accession>
<keyword evidence="5 7" id="KW-1133">Transmembrane helix</keyword>
<keyword evidence="3" id="KW-1003">Cell membrane</keyword>
<organism evidence="9 10">
    <name type="scientific">Halanaerobium saccharolyticum subsp. saccharolyticum DSM 6643</name>
    <dbReference type="NCBI Taxonomy" id="1293054"/>
    <lineage>
        <taxon>Bacteria</taxon>
        <taxon>Bacillati</taxon>
        <taxon>Bacillota</taxon>
        <taxon>Clostridia</taxon>
        <taxon>Halanaerobiales</taxon>
        <taxon>Halanaerobiaceae</taxon>
        <taxon>Halanaerobium</taxon>
    </lineage>
</organism>
<evidence type="ECO:0000256" key="5">
    <source>
        <dbReference type="ARBA" id="ARBA00022989"/>
    </source>
</evidence>
<reference evidence="10" key="1">
    <citation type="journal article" date="2013" name="Genome Announc.">
        <title>Genome Sequence of Halanaerobium saccharolyticum subsp. saccharolyticum Strain DSM 6643T, a Halophilic Hydrogen-Producing Bacterium.</title>
        <authorList>
            <person name="Kivisto A."/>
            <person name="Larjo A."/>
            <person name="Ciranna A."/>
            <person name="Santala V."/>
            <person name="Roos C."/>
            <person name="Karp M."/>
        </authorList>
    </citation>
    <scope>NUCLEOTIDE SEQUENCE [LARGE SCALE GENOMIC DNA]</scope>
    <source>
        <strain evidence="10">DSM 6643</strain>
    </source>
</reference>
<evidence type="ECO:0000256" key="6">
    <source>
        <dbReference type="ARBA" id="ARBA00023136"/>
    </source>
</evidence>
<feature type="transmembrane region" description="Helical" evidence="7">
    <location>
        <begin position="271"/>
        <end position="290"/>
    </location>
</feature>
<evidence type="ECO:0000259" key="8">
    <source>
        <dbReference type="PROSITE" id="PS50850"/>
    </source>
</evidence>
<dbReference type="STRING" id="1293054.HSACCH_00992"/>
<evidence type="ECO:0000313" key="9">
    <source>
        <dbReference type="EMBL" id="CCU78926.1"/>
    </source>
</evidence>
<dbReference type="InterPro" id="IPR020846">
    <property type="entry name" value="MFS_dom"/>
</dbReference>
<dbReference type="Gene3D" id="1.20.1250.20">
    <property type="entry name" value="MFS general substrate transporter like domains"/>
    <property type="match status" value="1"/>
</dbReference>
<proteinExistence type="predicted"/>
<dbReference type="InterPro" id="IPR050171">
    <property type="entry name" value="MFS_Transporters"/>
</dbReference>
<dbReference type="PANTHER" id="PTHR23517:SF3">
    <property type="entry name" value="INTEGRAL MEMBRANE TRANSPORT PROTEIN"/>
    <property type="match status" value="1"/>
</dbReference>
<feature type="domain" description="Major facilitator superfamily (MFS) profile" evidence="8">
    <location>
        <begin position="1"/>
        <end position="384"/>
    </location>
</feature>
<comment type="subcellular location">
    <subcellularLocation>
        <location evidence="1">Cell membrane</location>
        <topology evidence="1">Multi-pass membrane protein</topology>
    </subcellularLocation>
</comment>
<dbReference type="PANTHER" id="PTHR23517">
    <property type="entry name" value="RESISTANCE PROTEIN MDTM, PUTATIVE-RELATED-RELATED"/>
    <property type="match status" value="1"/>
</dbReference>
<evidence type="ECO:0000256" key="3">
    <source>
        <dbReference type="ARBA" id="ARBA00022475"/>
    </source>
</evidence>
<feature type="transmembrane region" description="Helical" evidence="7">
    <location>
        <begin position="331"/>
        <end position="354"/>
    </location>
</feature>
<evidence type="ECO:0000256" key="4">
    <source>
        <dbReference type="ARBA" id="ARBA00022692"/>
    </source>
</evidence>
<keyword evidence="2" id="KW-0813">Transport</keyword>
<dbReference type="InParanoid" id="M5DZ57"/>
<dbReference type="FunCoup" id="M5DZ57">
    <property type="interactions" value="82"/>
</dbReference>
<feature type="transmembrane region" description="Helical" evidence="7">
    <location>
        <begin position="70"/>
        <end position="87"/>
    </location>
</feature>
<dbReference type="InterPro" id="IPR036259">
    <property type="entry name" value="MFS_trans_sf"/>
</dbReference>
<dbReference type="PROSITE" id="PS50850">
    <property type="entry name" value="MFS"/>
    <property type="match status" value="1"/>
</dbReference>
<dbReference type="Proteomes" id="UP000012063">
    <property type="component" value="Unassembled WGS sequence"/>
</dbReference>
<name>M5DZ57_9FIRM</name>
<dbReference type="GO" id="GO:0005886">
    <property type="term" value="C:plasma membrane"/>
    <property type="evidence" value="ECO:0007669"/>
    <property type="project" value="UniProtKB-SubCell"/>
</dbReference>
<evidence type="ECO:0000256" key="1">
    <source>
        <dbReference type="ARBA" id="ARBA00004651"/>
    </source>
</evidence>
<dbReference type="CDD" id="cd17325">
    <property type="entry name" value="MFS_MdtG_SLC18_like"/>
    <property type="match status" value="1"/>
</dbReference>
<feature type="transmembrane region" description="Helical" evidence="7">
    <location>
        <begin position="35"/>
        <end position="58"/>
    </location>
</feature>
<dbReference type="AlphaFoldDB" id="M5DZ57"/>